<feature type="domain" description="Poly(A) RNA polymerase mitochondrial-like central palm" evidence="2">
    <location>
        <begin position="548"/>
        <end position="655"/>
    </location>
</feature>
<dbReference type="Gene3D" id="1.10.1410.10">
    <property type="match status" value="2"/>
</dbReference>
<feature type="compositionally biased region" description="Polar residues" evidence="1">
    <location>
        <begin position="163"/>
        <end position="175"/>
    </location>
</feature>
<dbReference type="InterPro" id="IPR054708">
    <property type="entry name" value="MTPAP-like_central"/>
</dbReference>
<dbReference type="EnsemblMetazoa" id="ACOM034879-RA">
    <property type="protein sequence ID" value="ACOM034879-PA.1"/>
    <property type="gene ID" value="ACOM034879"/>
</dbReference>
<evidence type="ECO:0000259" key="2">
    <source>
        <dbReference type="Pfam" id="PF22600"/>
    </source>
</evidence>
<dbReference type="VEuPathDB" id="VectorBase:ACON2_043042"/>
<dbReference type="CDD" id="cd05402">
    <property type="entry name" value="NT_PAP_TUTase"/>
    <property type="match status" value="2"/>
</dbReference>
<name>A0A8W7PNC8_ANOCL</name>
<dbReference type="GO" id="GO:0031123">
    <property type="term" value="P:RNA 3'-end processing"/>
    <property type="evidence" value="ECO:0007669"/>
    <property type="project" value="TreeGrafter"/>
</dbReference>
<sequence length="869" mass="100445">MNHVCLFTPIIAYFLLQNYLATNLLIESLTLNLASYKPGLKNIDTFTMNQIEKLMKKLELFLATSNLVQCEEDELQRDKIMMSFYQQPDTVHCRHCNESFSANVASTQHIQNNEGNEQKPELEAISMNNPEAEQKTEFIEIPANDPEKGLKTEIVEIPLNVTQTKPVGNDPNDTLANDRKNIQLENHTNANTEISAKKMQKQKEIKPQVNYMKRRCLPRLNFKMSKDMKNFFKQDIMTVLEMAVAESDKVKSAIENKKVQEQLVECLKPHYPAVKCYPFGSRVIGTGSYTSDLDIFVDLQEVYYGRNDKPGVESITESILKVEKILKNTKQWTIDEIILNSRVPLLKVINHRFNMKCDLTFSNGLAHRNSLLLEYLLNLQPSSRMLVCYLKKWNREKYLNGYTISLMVIYFLQLMGWLPNVSTLQVDPQNDVIIDGWNAGFATPTLEELNHKSKPFEIVVLVEEFFHFYGFYANFIVLEIEVISPFYVDSCSVKTLLKSDFESPHYSRVPSQFKRLKQYLLKHKNDTNPRHQFAYNRPLVVQDPFELSHNVAKVKCYPFGSRIVGTGCATSDLDIFVDLQEVYYGRNDKPGVESITESILKVEKILKNTKQWTIDEIILNCRVPLLRVISHEFGIQCDLTFSNGLAHRNSLLLEYMFNLQPTSRMLVCYLKQWSRERSLNGYTISLMVIFLFQLMDCLPSVASLQLDPKNDLIIDGWNAGFATPTLEELNIKLELSEMKELADNFFQLYSFRSFYTSWFTLETQIISPFHGPSWGCPLLKKHFGSPNYSKVPATMERLKRYLLEHEHDTSSKYQFAYDRLLVVQDPFELCHNVAKALPAEVAIRIVHSFELSAKLLYTESNKQNHSNVE</sequence>
<dbReference type="PANTHER" id="PTHR12271:SF133">
    <property type="entry name" value="POLY(A) RNA POLYMERASE, MITOCHONDRIAL"/>
    <property type="match status" value="1"/>
</dbReference>
<dbReference type="PANTHER" id="PTHR12271">
    <property type="entry name" value="POLY A POLYMERASE CID PAP -RELATED"/>
    <property type="match status" value="1"/>
</dbReference>
<dbReference type="GO" id="GO:1990817">
    <property type="term" value="F:poly(A) RNA polymerase activity"/>
    <property type="evidence" value="ECO:0007669"/>
    <property type="project" value="TreeGrafter"/>
</dbReference>
<dbReference type="Proteomes" id="UP000075882">
    <property type="component" value="Unassembled WGS sequence"/>
</dbReference>
<accession>A0A8W7PNC8</accession>
<organism evidence="3">
    <name type="scientific">Anopheles coluzzii</name>
    <name type="common">African malaria mosquito</name>
    <dbReference type="NCBI Taxonomy" id="1518534"/>
    <lineage>
        <taxon>Eukaryota</taxon>
        <taxon>Metazoa</taxon>
        <taxon>Ecdysozoa</taxon>
        <taxon>Arthropoda</taxon>
        <taxon>Hexapoda</taxon>
        <taxon>Insecta</taxon>
        <taxon>Pterygota</taxon>
        <taxon>Neoptera</taxon>
        <taxon>Endopterygota</taxon>
        <taxon>Diptera</taxon>
        <taxon>Nematocera</taxon>
        <taxon>Culicoidea</taxon>
        <taxon>Culicidae</taxon>
        <taxon>Anophelinae</taxon>
        <taxon>Anopheles</taxon>
    </lineage>
</organism>
<evidence type="ECO:0000313" key="3">
    <source>
        <dbReference type="EnsemblMetazoa" id="ACOM034879-PA.1"/>
    </source>
</evidence>
<reference evidence="3" key="1">
    <citation type="submission" date="2022-08" db="UniProtKB">
        <authorList>
            <consortium name="EnsemblMetazoa"/>
        </authorList>
    </citation>
    <scope>IDENTIFICATION</scope>
</reference>
<evidence type="ECO:0000256" key="1">
    <source>
        <dbReference type="SAM" id="MobiDB-lite"/>
    </source>
</evidence>
<feature type="region of interest" description="Disordered" evidence="1">
    <location>
        <begin position="163"/>
        <end position="189"/>
    </location>
</feature>
<dbReference type="SUPFAM" id="SSF81631">
    <property type="entry name" value="PAP/OAS1 substrate-binding domain"/>
    <property type="match status" value="2"/>
</dbReference>
<dbReference type="Pfam" id="PF22600">
    <property type="entry name" value="MTPAP-like_central"/>
    <property type="match status" value="2"/>
</dbReference>
<feature type="domain" description="Poly(A) RNA polymerase mitochondrial-like central palm" evidence="2">
    <location>
        <begin position="254"/>
        <end position="375"/>
    </location>
</feature>
<proteinExistence type="predicted"/>
<dbReference type="SUPFAM" id="SSF81301">
    <property type="entry name" value="Nucleotidyltransferase"/>
    <property type="match status" value="2"/>
</dbReference>
<dbReference type="InterPro" id="IPR043519">
    <property type="entry name" value="NT_sf"/>
</dbReference>
<protein>
    <recommendedName>
        <fullName evidence="2">Poly(A) RNA polymerase mitochondrial-like central palm domain-containing protein</fullName>
    </recommendedName>
</protein>
<dbReference type="Gene3D" id="3.30.460.10">
    <property type="entry name" value="Beta Polymerase, domain 2"/>
    <property type="match status" value="2"/>
</dbReference>
<dbReference type="AlphaFoldDB" id="A0A8W7PNC8"/>